<dbReference type="PROSITE" id="PS51318">
    <property type="entry name" value="TAT"/>
    <property type="match status" value="1"/>
</dbReference>
<organism evidence="2 3">
    <name type="scientific">Actinomadura chokoriensis</name>
    <dbReference type="NCBI Taxonomy" id="454156"/>
    <lineage>
        <taxon>Bacteria</taxon>
        <taxon>Bacillati</taxon>
        <taxon>Actinomycetota</taxon>
        <taxon>Actinomycetes</taxon>
        <taxon>Streptosporangiales</taxon>
        <taxon>Thermomonosporaceae</taxon>
        <taxon>Actinomadura</taxon>
    </lineage>
</organism>
<keyword evidence="3" id="KW-1185">Reference proteome</keyword>
<comment type="caution">
    <text evidence="2">The sequence shown here is derived from an EMBL/GenBank/DDBJ whole genome shotgun (WGS) entry which is preliminary data.</text>
</comment>
<dbReference type="Proteomes" id="UP001569904">
    <property type="component" value="Unassembled WGS sequence"/>
</dbReference>
<evidence type="ECO:0000259" key="1">
    <source>
        <dbReference type="Pfam" id="PF08486"/>
    </source>
</evidence>
<feature type="domain" description="Sporulation stage II protein D amidase enhancer LytB N-terminal" evidence="1">
    <location>
        <begin position="177"/>
        <end position="267"/>
    </location>
</feature>
<dbReference type="InterPro" id="IPR013693">
    <property type="entry name" value="SpoIID/LytB_N"/>
</dbReference>
<gene>
    <name evidence="2" type="ORF">SM436_24960</name>
</gene>
<accession>A0ABV4R214</accession>
<evidence type="ECO:0000313" key="3">
    <source>
        <dbReference type="Proteomes" id="UP001569904"/>
    </source>
</evidence>
<proteinExistence type="predicted"/>
<protein>
    <submittedName>
        <fullName evidence="2">SpoIID/LytB domain-containing protein</fullName>
    </submittedName>
</protein>
<reference evidence="2 3" key="1">
    <citation type="submission" date="2023-11" db="EMBL/GenBank/DDBJ databases">
        <title>Actinomadura monticuli sp. nov., isolated from volcanic ash.</title>
        <authorList>
            <person name="Lee S.D."/>
            <person name="Yang H."/>
            <person name="Kim I.S."/>
        </authorList>
    </citation>
    <scope>NUCLEOTIDE SEQUENCE [LARGE SCALE GENOMIC DNA]</scope>
    <source>
        <strain evidence="2 3">DSM 45346</strain>
    </source>
</reference>
<dbReference type="RefSeq" id="WP_371943696.1">
    <property type="nucleotide sequence ID" value="NZ_JAXCEH010000018.1"/>
</dbReference>
<evidence type="ECO:0000313" key="2">
    <source>
        <dbReference type="EMBL" id="MFA1556945.1"/>
    </source>
</evidence>
<dbReference type="EMBL" id="JAXCEH010000018">
    <property type="protein sequence ID" value="MFA1556945.1"/>
    <property type="molecule type" value="Genomic_DNA"/>
</dbReference>
<dbReference type="Pfam" id="PF03995">
    <property type="entry name" value="Inhibitor_I36"/>
    <property type="match status" value="1"/>
</dbReference>
<sequence length="326" mass="34621">MSRRRARLTAGIATIAATALGGVAVTTAAIAFGGVESVNASPAGAAAGRNGVCDTGEFCYYFNSGNKGSLSDFTGSVADLGAKQPSCYEFKSAGTGKGKCVKNNAASVWNRSSKTVRVYFNSGYSGKYQDFKAGAKGNLNSSLKNQNASHELLSSAKPIGCKTDGTDSKLPTTILVYRTSLNRVDRVPFKTYVKNVLPNEWVSSWPKASLNAGAMAVKSYGWYWALHSTRKTAGGQCFDVYDSTSSQVYKPGSAKASTSAAVDATWSAKMTRGGKILRAHYCATTTACGGWVTGDWMSQYGSRDKANAGWSYSRILKYYYSGIVLS</sequence>
<dbReference type="InterPro" id="IPR006311">
    <property type="entry name" value="TAT_signal"/>
</dbReference>
<dbReference type="Pfam" id="PF08486">
    <property type="entry name" value="SpoIID"/>
    <property type="match status" value="1"/>
</dbReference>
<name>A0ABV4R214_9ACTN</name>